<evidence type="ECO:0000313" key="9">
    <source>
        <dbReference type="Proteomes" id="UP000580839"/>
    </source>
</evidence>
<evidence type="ECO:0000256" key="5">
    <source>
        <dbReference type="ARBA" id="ARBA00023136"/>
    </source>
</evidence>
<dbReference type="Pfam" id="PF00149">
    <property type="entry name" value="Metallophos"/>
    <property type="match status" value="1"/>
</dbReference>
<keyword evidence="5" id="KW-0472">Membrane</keyword>
<dbReference type="GO" id="GO:0046872">
    <property type="term" value="F:metal ion binding"/>
    <property type="evidence" value="ECO:0007669"/>
    <property type="project" value="UniProtKB-KW"/>
</dbReference>
<evidence type="ECO:0000256" key="2">
    <source>
        <dbReference type="ARBA" id="ARBA00022519"/>
    </source>
</evidence>
<keyword evidence="3" id="KW-0479">Metal-binding</keyword>
<keyword evidence="6" id="KW-0464">Manganese</keyword>
<evidence type="ECO:0000256" key="3">
    <source>
        <dbReference type="ARBA" id="ARBA00022723"/>
    </source>
</evidence>
<dbReference type="PANTHER" id="PTHR34990:SF1">
    <property type="entry name" value="UDP-2,3-DIACYLGLUCOSAMINE HYDROLASE"/>
    <property type="match status" value="1"/>
</dbReference>
<name>A0A849SLC2_UNCEI</name>
<evidence type="ECO:0000259" key="7">
    <source>
        <dbReference type="Pfam" id="PF00149"/>
    </source>
</evidence>
<dbReference type="PANTHER" id="PTHR34990">
    <property type="entry name" value="UDP-2,3-DIACYLGLUCOSAMINE HYDROLASE-RELATED"/>
    <property type="match status" value="1"/>
</dbReference>
<dbReference type="Proteomes" id="UP000580839">
    <property type="component" value="Unassembled WGS sequence"/>
</dbReference>
<dbReference type="InterPro" id="IPR029052">
    <property type="entry name" value="Metallo-depent_PP-like"/>
</dbReference>
<dbReference type="InterPro" id="IPR004843">
    <property type="entry name" value="Calcineurin-like_PHP"/>
</dbReference>
<sequence length="242" mass="27547">MPSAAAVYFLSDAHLGVDPEPVEAPRRARLHAFLKSLSGRAQALYIVGDLFDFWFEYGTAIPRRHFGTLRVLAELKESGVEIHYLNGNHDFWLGPFLSQELGVRTYDGAVTLETQGRRVWMHHGDGLVGGDLGYRALKRLVRHPVSIELYRLLHPDLGIPLAHWVSNGSRRSRPDRPPDVERLWREIALPRFEAGFDTVMIGHFHQAIERRDGSRAFFVLGDWMEHFTFVKLEGGELELGRG</sequence>
<keyword evidence="4" id="KW-0378">Hydrolase</keyword>
<dbReference type="EMBL" id="JABFRW010000129">
    <property type="protein sequence ID" value="NOT34543.1"/>
    <property type="molecule type" value="Genomic_DNA"/>
</dbReference>
<accession>A0A849SLC2</accession>
<dbReference type="AlphaFoldDB" id="A0A849SLC2"/>
<keyword evidence="2" id="KW-0997">Cell inner membrane</keyword>
<dbReference type="GO" id="GO:0016020">
    <property type="term" value="C:membrane"/>
    <property type="evidence" value="ECO:0007669"/>
    <property type="project" value="GOC"/>
</dbReference>
<protein>
    <submittedName>
        <fullName evidence="8">UDP-2,3-diacylglucosamine diphosphatase</fullName>
    </submittedName>
</protein>
<dbReference type="GO" id="GO:0008758">
    <property type="term" value="F:UDP-2,3-diacylglucosamine hydrolase activity"/>
    <property type="evidence" value="ECO:0007669"/>
    <property type="project" value="TreeGrafter"/>
</dbReference>
<comment type="caution">
    <text evidence="8">The sequence shown here is derived from an EMBL/GenBank/DDBJ whole genome shotgun (WGS) entry which is preliminary data.</text>
</comment>
<dbReference type="Gene3D" id="3.60.21.10">
    <property type="match status" value="1"/>
</dbReference>
<organism evidence="8 9">
    <name type="scientific">Eiseniibacteriota bacterium</name>
    <dbReference type="NCBI Taxonomy" id="2212470"/>
    <lineage>
        <taxon>Bacteria</taxon>
        <taxon>Candidatus Eiseniibacteriota</taxon>
    </lineage>
</organism>
<evidence type="ECO:0000313" key="8">
    <source>
        <dbReference type="EMBL" id="NOT34543.1"/>
    </source>
</evidence>
<dbReference type="SUPFAM" id="SSF56300">
    <property type="entry name" value="Metallo-dependent phosphatases"/>
    <property type="match status" value="1"/>
</dbReference>
<dbReference type="InterPro" id="IPR043461">
    <property type="entry name" value="LpxH-like"/>
</dbReference>
<feature type="domain" description="Calcineurin-like phosphoesterase" evidence="7">
    <location>
        <begin position="7"/>
        <end position="206"/>
    </location>
</feature>
<evidence type="ECO:0000256" key="6">
    <source>
        <dbReference type="ARBA" id="ARBA00023211"/>
    </source>
</evidence>
<keyword evidence="1" id="KW-1003">Cell membrane</keyword>
<evidence type="ECO:0000256" key="4">
    <source>
        <dbReference type="ARBA" id="ARBA00022801"/>
    </source>
</evidence>
<dbReference type="GO" id="GO:0009245">
    <property type="term" value="P:lipid A biosynthetic process"/>
    <property type="evidence" value="ECO:0007669"/>
    <property type="project" value="TreeGrafter"/>
</dbReference>
<evidence type="ECO:0000256" key="1">
    <source>
        <dbReference type="ARBA" id="ARBA00022475"/>
    </source>
</evidence>
<dbReference type="CDD" id="cd07398">
    <property type="entry name" value="MPP_YbbF-LpxH"/>
    <property type="match status" value="1"/>
</dbReference>
<reference evidence="8 9" key="1">
    <citation type="submission" date="2020-04" db="EMBL/GenBank/DDBJ databases">
        <title>Metagenomic profiling of ammonia- and methane-oxidizing microorganisms in a Dutch drinking water treatment plant.</title>
        <authorList>
            <person name="Poghosyan L."/>
            <person name="Leucker S."/>
        </authorList>
    </citation>
    <scope>NUCLEOTIDE SEQUENCE [LARGE SCALE GENOMIC DNA]</scope>
    <source>
        <strain evidence="8">S-RSF-IL-03</strain>
    </source>
</reference>
<proteinExistence type="predicted"/>
<gene>
    <name evidence="8" type="ORF">HOP12_10275</name>
</gene>